<proteinExistence type="predicted"/>
<protein>
    <submittedName>
        <fullName evidence="1">Uncharacterized protein</fullName>
    </submittedName>
</protein>
<keyword evidence="2" id="KW-1185">Reference proteome</keyword>
<dbReference type="Proteomes" id="UP001367508">
    <property type="component" value="Unassembled WGS sequence"/>
</dbReference>
<comment type="caution">
    <text evidence="1">The sequence shown here is derived from an EMBL/GenBank/DDBJ whole genome shotgun (WGS) entry which is preliminary data.</text>
</comment>
<dbReference type="EMBL" id="JAYMYQ010000009">
    <property type="protein sequence ID" value="KAK7313274.1"/>
    <property type="molecule type" value="Genomic_DNA"/>
</dbReference>
<organism evidence="1 2">
    <name type="scientific">Canavalia gladiata</name>
    <name type="common">Sword bean</name>
    <name type="synonym">Dolichos gladiatus</name>
    <dbReference type="NCBI Taxonomy" id="3824"/>
    <lineage>
        <taxon>Eukaryota</taxon>
        <taxon>Viridiplantae</taxon>
        <taxon>Streptophyta</taxon>
        <taxon>Embryophyta</taxon>
        <taxon>Tracheophyta</taxon>
        <taxon>Spermatophyta</taxon>
        <taxon>Magnoliopsida</taxon>
        <taxon>eudicotyledons</taxon>
        <taxon>Gunneridae</taxon>
        <taxon>Pentapetalae</taxon>
        <taxon>rosids</taxon>
        <taxon>fabids</taxon>
        <taxon>Fabales</taxon>
        <taxon>Fabaceae</taxon>
        <taxon>Papilionoideae</taxon>
        <taxon>50 kb inversion clade</taxon>
        <taxon>NPAAA clade</taxon>
        <taxon>indigoferoid/millettioid clade</taxon>
        <taxon>Phaseoleae</taxon>
        <taxon>Canavalia</taxon>
    </lineage>
</organism>
<name>A0AAN9KAG3_CANGL</name>
<accession>A0AAN9KAG3</accession>
<evidence type="ECO:0000313" key="2">
    <source>
        <dbReference type="Proteomes" id="UP001367508"/>
    </source>
</evidence>
<sequence length="150" mass="17645">MQCVPMCISWPYGTKVPPKEGYPKIDKHFPVETKGYTLIDSRIRVLEQAFPAFVNYRSYVEIFKILSWTDREPQVYSVWWAWTMLRPMLRPLNPDSFHCRIYCTASRPHNNKDSEFGKMSFGAEIWPLKSLVSHPHWHICAEHSGLLICK</sequence>
<reference evidence="1 2" key="1">
    <citation type="submission" date="2024-01" db="EMBL/GenBank/DDBJ databases">
        <title>The genomes of 5 underutilized Papilionoideae crops provide insights into root nodulation and disease resistanc.</title>
        <authorList>
            <person name="Jiang F."/>
        </authorList>
    </citation>
    <scope>NUCLEOTIDE SEQUENCE [LARGE SCALE GENOMIC DNA]</scope>
    <source>
        <strain evidence="1">LVBAO_FW01</strain>
        <tissue evidence="1">Leaves</tissue>
    </source>
</reference>
<gene>
    <name evidence="1" type="ORF">VNO77_37910</name>
</gene>
<dbReference type="AlphaFoldDB" id="A0AAN9KAG3"/>
<evidence type="ECO:0000313" key="1">
    <source>
        <dbReference type="EMBL" id="KAK7313274.1"/>
    </source>
</evidence>